<dbReference type="PROSITE" id="PS51219">
    <property type="entry name" value="DPCK"/>
    <property type="match status" value="1"/>
</dbReference>
<evidence type="ECO:0000256" key="3">
    <source>
        <dbReference type="ARBA" id="ARBA00022840"/>
    </source>
</evidence>
<keyword evidence="8" id="KW-1185">Reference proteome</keyword>
<dbReference type="InterPro" id="IPR027417">
    <property type="entry name" value="P-loop_NTPase"/>
</dbReference>
<dbReference type="Proteomes" id="UP000310016">
    <property type="component" value="Unassembled WGS sequence"/>
</dbReference>
<dbReference type="HAMAP" id="MF_00376">
    <property type="entry name" value="Dephospho_CoA_kinase"/>
    <property type="match status" value="1"/>
</dbReference>
<comment type="function">
    <text evidence="5">Catalyzes the phosphorylation of the 3'-hydroxyl group of dephosphocoenzyme A to form coenzyme A.</text>
</comment>
<accession>A0A4U0QB89</accession>
<comment type="subcellular location">
    <subcellularLocation>
        <location evidence="5">Cytoplasm</location>
    </subcellularLocation>
</comment>
<comment type="pathway">
    <text evidence="5">Cofactor biosynthesis; coenzyme A biosynthesis; CoA from (R)-pantothenate: step 5/5.</text>
</comment>
<evidence type="ECO:0000256" key="2">
    <source>
        <dbReference type="ARBA" id="ARBA00022741"/>
    </source>
</evidence>
<dbReference type="RefSeq" id="WP_136773653.1">
    <property type="nucleotide sequence ID" value="NZ_CP156074.1"/>
</dbReference>
<dbReference type="PANTHER" id="PTHR10695">
    <property type="entry name" value="DEPHOSPHO-COA KINASE-RELATED"/>
    <property type="match status" value="1"/>
</dbReference>
<gene>
    <name evidence="5" type="primary">coaE</name>
    <name evidence="7" type="ORF">FAZ21_11870</name>
</gene>
<sequence>MKVIGLTGGIGSGKSTVAAMFAKLGVPVVDTDEIAHQLSLPPSDALDEIRQTFGGAFLQADGTLDRARMRALVFQDENARIRLNEIFHPRIRNAARQALLALAPFPYALLVVPLLFEANGFRSLVDRALVVDSPPDQQLERLAARPGLDRATAEGILRSQLAPSERIALADDVISNGGSLSELQRQVQACHAQYLEWANDL</sequence>
<keyword evidence="5 7" id="KW-0418">Kinase</keyword>
<dbReference type="PANTHER" id="PTHR10695:SF46">
    <property type="entry name" value="BIFUNCTIONAL COENZYME A SYNTHASE-RELATED"/>
    <property type="match status" value="1"/>
</dbReference>
<dbReference type="UniPathway" id="UPA00241">
    <property type="reaction ID" value="UER00356"/>
</dbReference>
<dbReference type="AlphaFoldDB" id="A0A4U0QB89"/>
<keyword evidence="5" id="KW-0963">Cytoplasm</keyword>
<dbReference type="Gene3D" id="3.40.50.300">
    <property type="entry name" value="P-loop containing nucleotide triphosphate hydrolases"/>
    <property type="match status" value="1"/>
</dbReference>
<dbReference type="EMBL" id="SUMF01000012">
    <property type="protein sequence ID" value="TJZ73094.1"/>
    <property type="molecule type" value="Genomic_DNA"/>
</dbReference>
<evidence type="ECO:0000256" key="6">
    <source>
        <dbReference type="NCBIfam" id="TIGR00152"/>
    </source>
</evidence>
<dbReference type="GO" id="GO:0004140">
    <property type="term" value="F:dephospho-CoA kinase activity"/>
    <property type="evidence" value="ECO:0007669"/>
    <property type="project" value="UniProtKB-UniRule"/>
</dbReference>
<keyword evidence="2 5" id="KW-0547">Nucleotide-binding</keyword>
<dbReference type="Pfam" id="PF01121">
    <property type="entry name" value="CoaE"/>
    <property type="match status" value="1"/>
</dbReference>
<proteinExistence type="inferred from homology"/>
<keyword evidence="3 5" id="KW-0067">ATP-binding</keyword>
<keyword evidence="5 7" id="KW-0808">Transferase</keyword>
<dbReference type="CDD" id="cd02022">
    <property type="entry name" value="DPCK"/>
    <property type="match status" value="1"/>
</dbReference>
<evidence type="ECO:0000256" key="4">
    <source>
        <dbReference type="ARBA" id="ARBA00022993"/>
    </source>
</evidence>
<dbReference type="OrthoDB" id="9812943at2"/>
<evidence type="ECO:0000256" key="5">
    <source>
        <dbReference type="HAMAP-Rule" id="MF_00376"/>
    </source>
</evidence>
<reference evidence="7 8" key="1">
    <citation type="submission" date="2019-04" db="EMBL/GenBank/DDBJ databases">
        <title>Chitiniphilus eburnea sp. nov., a novel chitinolytic bacterium isolated from aquaculture sludge.</title>
        <authorList>
            <person name="Sheng M."/>
        </authorList>
    </citation>
    <scope>NUCLEOTIDE SEQUENCE [LARGE SCALE GENOMIC DNA]</scope>
    <source>
        <strain evidence="7 8">HX-2-15</strain>
    </source>
</reference>
<comment type="catalytic activity">
    <reaction evidence="5">
        <text>3'-dephospho-CoA + ATP = ADP + CoA + H(+)</text>
        <dbReference type="Rhea" id="RHEA:18245"/>
        <dbReference type="ChEBI" id="CHEBI:15378"/>
        <dbReference type="ChEBI" id="CHEBI:30616"/>
        <dbReference type="ChEBI" id="CHEBI:57287"/>
        <dbReference type="ChEBI" id="CHEBI:57328"/>
        <dbReference type="ChEBI" id="CHEBI:456216"/>
        <dbReference type="EC" id="2.7.1.24"/>
    </reaction>
</comment>
<feature type="binding site" evidence="5">
    <location>
        <begin position="11"/>
        <end position="16"/>
    </location>
    <ligand>
        <name>ATP</name>
        <dbReference type="ChEBI" id="CHEBI:30616"/>
    </ligand>
</feature>
<evidence type="ECO:0000313" key="7">
    <source>
        <dbReference type="EMBL" id="TJZ73094.1"/>
    </source>
</evidence>
<evidence type="ECO:0000313" key="8">
    <source>
        <dbReference type="Proteomes" id="UP000310016"/>
    </source>
</evidence>
<evidence type="ECO:0000256" key="1">
    <source>
        <dbReference type="ARBA" id="ARBA00009018"/>
    </source>
</evidence>
<dbReference type="EC" id="2.7.1.24" evidence="5 6"/>
<comment type="similarity">
    <text evidence="1 5">Belongs to the CoaE family.</text>
</comment>
<dbReference type="NCBIfam" id="TIGR00152">
    <property type="entry name" value="dephospho-CoA kinase"/>
    <property type="match status" value="1"/>
</dbReference>
<dbReference type="GO" id="GO:0005524">
    <property type="term" value="F:ATP binding"/>
    <property type="evidence" value="ECO:0007669"/>
    <property type="project" value="UniProtKB-UniRule"/>
</dbReference>
<organism evidence="7 8">
    <name type="scientific">Chitiniphilus eburneus</name>
    <dbReference type="NCBI Taxonomy" id="2571148"/>
    <lineage>
        <taxon>Bacteria</taxon>
        <taxon>Pseudomonadati</taxon>
        <taxon>Pseudomonadota</taxon>
        <taxon>Betaproteobacteria</taxon>
        <taxon>Neisseriales</taxon>
        <taxon>Chitinibacteraceae</taxon>
        <taxon>Chitiniphilus</taxon>
    </lineage>
</organism>
<name>A0A4U0QB89_9NEIS</name>
<keyword evidence="4 5" id="KW-0173">Coenzyme A biosynthesis</keyword>
<comment type="caution">
    <text evidence="7">The sequence shown here is derived from an EMBL/GenBank/DDBJ whole genome shotgun (WGS) entry which is preliminary data.</text>
</comment>
<dbReference type="SUPFAM" id="SSF52540">
    <property type="entry name" value="P-loop containing nucleoside triphosphate hydrolases"/>
    <property type="match status" value="1"/>
</dbReference>
<protein>
    <recommendedName>
        <fullName evidence="5 6">Dephospho-CoA kinase</fullName>
        <ecNumber evidence="5 6">2.7.1.24</ecNumber>
    </recommendedName>
    <alternativeName>
        <fullName evidence="5">Dephosphocoenzyme A kinase</fullName>
    </alternativeName>
</protein>
<dbReference type="GO" id="GO:0005737">
    <property type="term" value="C:cytoplasm"/>
    <property type="evidence" value="ECO:0007669"/>
    <property type="project" value="UniProtKB-SubCell"/>
</dbReference>
<dbReference type="InterPro" id="IPR001977">
    <property type="entry name" value="Depp_CoAkinase"/>
</dbReference>
<dbReference type="GO" id="GO:0015937">
    <property type="term" value="P:coenzyme A biosynthetic process"/>
    <property type="evidence" value="ECO:0007669"/>
    <property type="project" value="UniProtKB-UniRule"/>
</dbReference>